<organism evidence="3 4">
    <name type="scientific">Gordonia bronchialis (strain ATCC 25592 / DSM 43247 / BCRC 13721 / JCM 3198 / KCTC 3076 / NBRC 16047 / NCTC 10667)</name>
    <name type="common">Rhodococcus bronchialis</name>
    <dbReference type="NCBI Taxonomy" id="526226"/>
    <lineage>
        <taxon>Bacteria</taxon>
        <taxon>Bacillati</taxon>
        <taxon>Actinomycetota</taxon>
        <taxon>Actinomycetes</taxon>
        <taxon>Mycobacteriales</taxon>
        <taxon>Gordoniaceae</taxon>
        <taxon>Gordonia</taxon>
    </lineage>
</organism>
<evidence type="ECO:0000256" key="1">
    <source>
        <dbReference type="SAM" id="MobiDB-lite"/>
    </source>
</evidence>
<name>D0LDI4_GORB4</name>
<gene>
    <name evidence="3" type="ordered locus">Gbro_0471</name>
</gene>
<dbReference type="STRING" id="526226.Gbro_0471"/>
<accession>D0LDI4</accession>
<protein>
    <recommendedName>
        <fullName evidence="5">Transmembrane protein</fullName>
    </recommendedName>
</protein>
<keyword evidence="2" id="KW-0812">Transmembrane</keyword>
<dbReference type="EMBL" id="CP001802">
    <property type="protein sequence ID" value="ACY19804.1"/>
    <property type="molecule type" value="Genomic_DNA"/>
</dbReference>
<dbReference type="HOGENOM" id="CLU_117573_0_0_11"/>
<evidence type="ECO:0000256" key="2">
    <source>
        <dbReference type="SAM" id="Phobius"/>
    </source>
</evidence>
<dbReference type="KEGG" id="gbr:Gbro_0471"/>
<evidence type="ECO:0000313" key="3">
    <source>
        <dbReference type="EMBL" id="ACY19804.1"/>
    </source>
</evidence>
<feature type="transmembrane region" description="Helical" evidence="2">
    <location>
        <begin position="6"/>
        <end position="23"/>
    </location>
</feature>
<dbReference type="eggNOG" id="ENOG5033WKZ">
    <property type="taxonomic scope" value="Bacteria"/>
</dbReference>
<evidence type="ECO:0008006" key="5">
    <source>
        <dbReference type="Google" id="ProtNLM"/>
    </source>
</evidence>
<keyword evidence="4" id="KW-1185">Reference proteome</keyword>
<proteinExistence type="predicted"/>
<sequence>MSTWGVGLGLLSAAIAVIAFVRYRERESVALTRNTALARELRALADGDEVRLAAVDEFEQTIYQRLFYASVVAPWVRSSAWALLGTALAGAAALTIGPLDGVVATCLYIVAIGLVIVFGLATLACAGTALFHTATTPRVSFSESYATEESPVDEVAVEKPVVDEPAPETKPHDKS</sequence>
<evidence type="ECO:0000313" key="4">
    <source>
        <dbReference type="Proteomes" id="UP000001219"/>
    </source>
</evidence>
<feature type="region of interest" description="Disordered" evidence="1">
    <location>
        <begin position="143"/>
        <end position="175"/>
    </location>
</feature>
<dbReference type="Proteomes" id="UP000001219">
    <property type="component" value="Chromosome"/>
</dbReference>
<feature type="transmembrane region" description="Helical" evidence="2">
    <location>
        <begin position="75"/>
        <end position="96"/>
    </location>
</feature>
<feature type="transmembrane region" description="Helical" evidence="2">
    <location>
        <begin position="102"/>
        <end position="131"/>
    </location>
</feature>
<dbReference type="RefSeq" id="WP_012832393.1">
    <property type="nucleotide sequence ID" value="NC_013441.1"/>
</dbReference>
<reference evidence="3 4" key="2">
    <citation type="journal article" date="2010" name="Stand. Genomic Sci.">
        <title>Complete genome sequence of Gordonia bronchialis type strain (3410).</title>
        <authorList>
            <person name="Ivanova N."/>
            <person name="Sikorski J."/>
            <person name="Jando M."/>
            <person name="Lapidus A."/>
            <person name="Nolan M."/>
            <person name="Lucas S."/>
            <person name="Del Rio T.G."/>
            <person name="Tice H."/>
            <person name="Copeland A."/>
            <person name="Cheng J.F."/>
            <person name="Chen F."/>
            <person name="Bruce D."/>
            <person name="Goodwin L."/>
            <person name="Pitluck S."/>
            <person name="Mavromatis K."/>
            <person name="Ovchinnikova G."/>
            <person name="Pati A."/>
            <person name="Chen A."/>
            <person name="Palaniappan K."/>
            <person name="Land M."/>
            <person name="Hauser L."/>
            <person name="Chang Y.J."/>
            <person name="Jeffries C.D."/>
            <person name="Chain P."/>
            <person name="Saunders E."/>
            <person name="Han C."/>
            <person name="Detter J.C."/>
            <person name="Brettin T."/>
            <person name="Rohde M."/>
            <person name="Goker M."/>
            <person name="Bristow J."/>
            <person name="Eisen J.A."/>
            <person name="Markowitz V."/>
            <person name="Hugenholtz P."/>
            <person name="Klenk H.P."/>
            <person name="Kyrpides N.C."/>
        </authorList>
    </citation>
    <scope>NUCLEOTIDE SEQUENCE [LARGE SCALE GENOMIC DNA]</scope>
    <source>
        <strain evidence="4">ATCC 25592 / DSM 43247 / BCRC 13721 / JCM 3198 / KCTC 3076 / NBRC 16047 / NCTC 10667</strain>
    </source>
</reference>
<dbReference type="OrthoDB" id="4578442at2"/>
<keyword evidence="2" id="KW-1133">Transmembrane helix</keyword>
<feature type="compositionally biased region" description="Basic and acidic residues" evidence="1">
    <location>
        <begin position="156"/>
        <end position="175"/>
    </location>
</feature>
<keyword evidence="2" id="KW-0472">Membrane</keyword>
<reference evidence="4" key="1">
    <citation type="submission" date="2009-10" db="EMBL/GenBank/DDBJ databases">
        <title>The complete chromosome of Gordonia bronchialis DSM 43247.</title>
        <authorList>
            <consortium name="US DOE Joint Genome Institute (JGI-PGF)"/>
            <person name="Lucas S."/>
            <person name="Copeland A."/>
            <person name="Lapidus A."/>
            <person name="Glavina del Rio T."/>
            <person name="Dalin E."/>
            <person name="Tice H."/>
            <person name="Bruce D."/>
            <person name="Goodwin L."/>
            <person name="Pitluck S."/>
            <person name="Kyrpides N."/>
            <person name="Mavromatis K."/>
            <person name="Ivanova N."/>
            <person name="Ovchinnikova G."/>
            <person name="Saunders E."/>
            <person name="Brettin T."/>
            <person name="Detter J.C."/>
            <person name="Han C."/>
            <person name="Larimer F."/>
            <person name="Land M."/>
            <person name="Hauser L."/>
            <person name="Markowitz V."/>
            <person name="Cheng J.-F."/>
            <person name="Hugenholtz P."/>
            <person name="Woyke T."/>
            <person name="Wu D."/>
            <person name="Jando M."/>
            <person name="Schneider S."/>
            <person name="Goeker M."/>
            <person name="Klenk H.-P."/>
            <person name="Eisen J.A."/>
        </authorList>
    </citation>
    <scope>NUCLEOTIDE SEQUENCE [LARGE SCALE GENOMIC DNA]</scope>
    <source>
        <strain evidence="4">ATCC 25592 / DSM 43247 / BCRC 13721 / JCM 3198 / KCTC 3076 / NBRC 16047 / NCTC 10667</strain>
    </source>
</reference>
<dbReference type="AlphaFoldDB" id="D0LDI4"/>